<dbReference type="InterPro" id="IPR036397">
    <property type="entry name" value="RNaseH_sf"/>
</dbReference>
<keyword evidence="2" id="KW-1185">Reference proteome</keyword>
<accession>A0ABN7UKN6</accession>
<sequence>MALYIVPEKMIIKIFTNSEIIELISVKDLEIELNKIKEHSRKKQNTMVDSIAKTGALDNNIPIVNFQEVPSLRVLIM</sequence>
<organism evidence="1 2">
    <name type="scientific">Gigaspora margarita</name>
    <dbReference type="NCBI Taxonomy" id="4874"/>
    <lineage>
        <taxon>Eukaryota</taxon>
        <taxon>Fungi</taxon>
        <taxon>Fungi incertae sedis</taxon>
        <taxon>Mucoromycota</taxon>
        <taxon>Glomeromycotina</taxon>
        <taxon>Glomeromycetes</taxon>
        <taxon>Diversisporales</taxon>
        <taxon>Gigasporaceae</taxon>
        <taxon>Gigaspora</taxon>
    </lineage>
</organism>
<comment type="caution">
    <text evidence="1">The sequence shown here is derived from an EMBL/GenBank/DDBJ whole genome shotgun (WGS) entry which is preliminary data.</text>
</comment>
<dbReference type="EMBL" id="CAJVQB010003405">
    <property type="protein sequence ID" value="CAG8607182.1"/>
    <property type="molecule type" value="Genomic_DNA"/>
</dbReference>
<proteinExistence type="predicted"/>
<evidence type="ECO:0000313" key="2">
    <source>
        <dbReference type="Proteomes" id="UP000789901"/>
    </source>
</evidence>
<protein>
    <submittedName>
        <fullName evidence="1">36701_t:CDS:1</fullName>
    </submittedName>
</protein>
<dbReference type="Gene3D" id="3.30.420.10">
    <property type="entry name" value="Ribonuclease H-like superfamily/Ribonuclease H"/>
    <property type="match status" value="1"/>
</dbReference>
<dbReference type="Proteomes" id="UP000789901">
    <property type="component" value="Unassembled WGS sequence"/>
</dbReference>
<reference evidence="1 2" key="1">
    <citation type="submission" date="2021-06" db="EMBL/GenBank/DDBJ databases">
        <authorList>
            <person name="Kallberg Y."/>
            <person name="Tangrot J."/>
            <person name="Rosling A."/>
        </authorList>
    </citation>
    <scope>NUCLEOTIDE SEQUENCE [LARGE SCALE GENOMIC DNA]</scope>
    <source>
        <strain evidence="1 2">120-4 pot B 10/14</strain>
    </source>
</reference>
<evidence type="ECO:0000313" key="1">
    <source>
        <dbReference type="EMBL" id="CAG8607182.1"/>
    </source>
</evidence>
<gene>
    <name evidence="1" type="ORF">GMARGA_LOCUS7174</name>
</gene>
<name>A0ABN7UKN6_GIGMA</name>